<dbReference type="InterPro" id="IPR015958">
    <property type="entry name" value="Trk1_fungi"/>
</dbReference>
<dbReference type="NCBIfam" id="TIGR00934">
    <property type="entry name" value="2a38euk"/>
    <property type="match status" value="1"/>
</dbReference>
<evidence type="ECO:0000256" key="2">
    <source>
        <dbReference type="ARBA" id="ARBA00009137"/>
    </source>
</evidence>
<comment type="subcellular location">
    <subcellularLocation>
        <location evidence="1">Membrane</location>
        <topology evidence="1">Multi-pass membrane protein</topology>
    </subcellularLocation>
</comment>
<feature type="transmembrane region" description="Helical" evidence="10">
    <location>
        <begin position="612"/>
        <end position="631"/>
    </location>
</feature>
<dbReference type="InterPro" id="IPR004773">
    <property type="entry name" value="K/Na_transp_Trk1/HKT1"/>
</dbReference>
<evidence type="ECO:0000256" key="9">
    <source>
        <dbReference type="ARBA" id="ARBA00023136"/>
    </source>
</evidence>
<evidence type="ECO:0000313" key="13">
    <source>
        <dbReference type="Proteomes" id="UP001590951"/>
    </source>
</evidence>
<keyword evidence="6 10" id="KW-0630">Potassium</keyword>
<feature type="transmembrane region" description="Helical" evidence="10">
    <location>
        <begin position="484"/>
        <end position="506"/>
    </location>
</feature>
<organism evidence="12 13">
    <name type="scientific">Lepraria finkii</name>
    <dbReference type="NCBI Taxonomy" id="1340010"/>
    <lineage>
        <taxon>Eukaryota</taxon>
        <taxon>Fungi</taxon>
        <taxon>Dikarya</taxon>
        <taxon>Ascomycota</taxon>
        <taxon>Pezizomycotina</taxon>
        <taxon>Lecanoromycetes</taxon>
        <taxon>OSLEUM clade</taxon>
        <taxon>Lecanoromycetidae</taxon>
        <taxon>Lecanorales</taxon>
        <taxon>Lecanorineae</taxon>
        <taxon>Stereocaulaceae</taxon>
        <taxon>Lepraria</taxon>
    </lineage>
</organism>
<dbReference type="Pfam" id="PF02386">
    <property type="entry name" value="TrkH"/>
    <property type="match status" value="1"/>
</dbReference>
<feature type="compositionally biased region" description="Basic and acidic residues" evidence="11">
    <location>
        <begin position="248"/>
        <end position="272"/>
    </location>
</feature>
<evidence type="ECO:0000256" key="6">
    <source>
        <dbReference type="ARBA" id="ARBA00022958"/>
    </source>
</evidence>
<dbReference type="InterPro" id="IPR051143">
    <property type="entry name" value="TrkH_K-transport"/>
</dbReference>
<feature type="transmembrane region" description="Helical" evidence="10">
    <location>
        <begin position="538"/>
        <end position="567"/>
    </location>
</feature>
<feature type="transmembrane region" description="Helical" evidence="10">
    <location>
        <begin position="669"/>
        <end position="686"/>
    </location>
</feature>
<accession>A0ABR4B9U0</accession>
<feature type="compositionally biased region" description="Basic and acidic residues" evidence="11">
    <location>
        <begin position="132"/>
        <end position="143"/>
    </location>
</feature>
<comment type="caution">
    <text evidence="12">The sequence shown here is derived from an EMBL/GenBank/DDBJ whole genome shotgun (WGS) entry which is preliminary data.</text>
</comment>
<evidence type="ECO:0000256" key="3">
    <source>
        <dbReference type="ARBA" id="ARBA00022448"/>
    </source>
</evidence>
<feature type="transmembrane region" description="Helical" evidence="10">
    <location>
        <begin position="32"/>
        <end position="51"/>
    </location>
</feature>
<protein>
    <recommendedName>
        <fullName evidence="10">Potassium transport protein</fullName>
    </recommendedName>
</protein>
<feature type="compositionally biased region" description="Basic and acidic residues" evidence="11">
    <location>
        <begin position="856"/>
        <end position="870"/>
    </location>
</feature>
<dbReference type="PIRSF" id="PIRSF002450">
    <property type="entry name" value="K+_transpter_TRK"/>
    <property type="match status" value="1"/>
</dbReference>
<feature type="transmembrane region" description="Helical" evidence="10">
    <location>
        <begin position="85"/>
        <end position="110"/>
    </location>
</feature>
<proteinExistence type="inferred from homology"/>
<feature type="transmembrane region" description="Helical" evidence="10">
    <location>
        <begin position="414"/>
        <end position="438"/>
    </location>
</feature>
<keyword evidence="5 10" id="KW-0812">Transmembrane</keyword>
<keyword evidence="4 10" id="KW-0633">Potassium transport</keyword>
<evidence type="ECO:0000256" key="10">
    <source>
        <dbReference type="PIRNR" id="PIRNR002450"/>
    </source>
</evidence>
<gene>
    <name evidence="12" type="ORF">ABVK25_005516</name>
</gene>
<evidence type="ECO:0000256" key="4">
    <source>
        <dbReference type="ARBA" id="ARBA00022538"/>
    </source>
</evidence>
<dbReference type="InterPro" id="IPR003445">
    <property type="entry name" value="Cat_transpt"/>
</dbReference>
<feature type="region of interest" description="Disordered" evidence="11">
    <location>
        <begin position="781"/>
        <end position="801"/>
    </location>
</feature>
<comment type="similarity">
    <text evidence="2 10">Belongs to the TrkH potassium transport family.</text>
</comment>
<keyword evidence="8 10" id="KW-0406">Ion transport</keyword>
<keyword evidence="7 10" id="KW-1133">Transmembrane helix</keyword>
<evidence type="ECO:0000256" key="1">
    <source>
        <dbReference type="ARBA" id="ARBA00004141"/>
    </source>
</evidence>
<name>A0ABR4B9U0_9LECA</name>
<evidence type="ECO:0000256" key="11">
    <source>
        <dbReference type="SAM" id="MobiDB-lite"/>
    </source>
</evidence>
<dbReference type="PANTHER" id="PTHR31064:SF30">
    <property type="entry name" value="HIGH-AFFINITY POTASSIUM TRANSPORT PROTEIN-RELATED"/>
    <property type="match status" value="1"/>
</dbReference>
<feature type="region of interest" description="Disordered" evidence="11">
    <location>
        <begin position="248"/>
        <end position="300"/>
    </location>
</feature>
<feature type="region of interest" description="Disordered" evidence="11">
    <location>
        <begin position="125"/>
        <end position="212"/>
    </location>
</feature>
<dbReference type="Proteomes" id="UP001590951">
    <property type="component" value="Unassembled WGS sequence"/>
</dbReference>
<evidence type="ECO:0000256" key="7">
    <source>
        <dbReference type="ARBA" id="ARBA00022989"/>
    </source>
</evidence>
<evidence type="ECO:0000313" key="12">
    <source>
        <dbReference type="EMBL" id="KAL2054375.1"/>
    </source>
</evidence>
<dbReference type="PANTHER" id="PTHR31064">
    <property type="entry name" value="POTASSIUM TRANSPORT PROTEIN DDB_G0292412-RELATED"/>
    <property type="match status" value="1"/>
</dbReference>
<evidence type="ECO:0000256" key="5">
    <source>
        <dbReference type="ARBA" id="ARBA00022692"/>
    </source>
</evidence>
<feature type="region of interest" description="Disordered" evidence="11">
    <location>
        <begin position="813"/>
        <end position="870"/>
    </location>
</feature>
<feature type="compositionally biased region" description="Basic and acidic residues" evidence="11">
    <location>
        <begin position="159"/>
        <end position="203"/>
    </location>
</feature>
<feature type="compositionally biased region" description="Polar residues" evidence="11">
    <location>
        <begin position="284"/>
        <end position="294"/>
    </location>
</feature>
<keyword evidence="9 10" id="KW-0472">Membrane</keyword>
<feature type="compositionally biased region" description="Basic and acidic residues" evidence="11">
    <location>
        <begin position="821"/>
        <end position="837"/>
    </location>
</feature>
<evidence type="ECO:0000256" key="8">
    <source>
        <dbReference type="ARBA" id="ARBA00023065"/>
    </source>
</evidence>
<dbReference type="EMBL" id="JBHFEH010000016">
    <property type="protein sequence ID" value="KAL2054375.1"/>
    <property type="molecule type" value="Genomic_DNA"/>
</dbReference>
<keyword evidence="13" id="KW-1185">Reference proteome</keyword>
<sequence length="870" mass="97845">MFSPMVESWEWLKAHNPGSPFKKRHLNFITIHYLYILSVTIIGSILLYPAGGLNYIDALFFASGAATQSGLNTVNINDLNTYQQIVFYFMAMTCTPIFINTFVVFVRLYWFERRFQHIVGEARNMRRTRSRTRTEAKDEKDPGLIENGVRGRSIVVMRNGDEVHLTERDKTEKPDPAEDLTSESRTDSSTSQREKTETVDHASKLPPLQPPTFRREITFADEVQNPDDDSAPSRLPQRLSPEEHIAFLENQRNPKDKGALRIPGPRDFDRGSVPEPLDEENDGGQLTHQATSPTDGMGGPKCNPVMRSVTIDEPDHPRLRANAGGLLKLSTRKSGTLEKLERSLTDEREPYSARLRARTGTLSSLRGWGSKENEHATPYLSWQPTIGRNSAFVDLTEEQREELGGIEYRSLKTLAVVLVSYYVLFHLLGVVILLPWIVRTDTWGSIVDNDGVNRVWWGIFTPASLFNDLGFTLTPDSMISFEEAVLPLLLGAFLIIIGNTGFPCMLRFVIYIASRLVPHDSGVWEEFKFLLDHPRRCFTLLFPTAATWWLFWILVILNGLDIIFFIVLDLHDPVITSINPTGYRLLNGLFQAASTRTAGFASVNLAELHPGIQVSYLIMMYISVFPIAISVRRTNVYEEKSLGIYETAKEETEDEKEASYVGAHLRRQLSFDLWYIFLGLFVIAIAEGDRLSNTNEYAFTLFSVLFEIVSAYGTVGLSLGYPNIDASFCAEFNVISKLVVIAMQIRGRHRGLPYELDRAILLPSDSLHKKEDEDAAKRIQRRASNLSNTEPPGHLMSSRTPTARTTAAINLPNIAMASGRDNGDHQVDRSEVMEKPPSDSGTAQKGLGRMMAELADGPRLRAHEGVVLKQ</sequence>
<keyword evidence="3 10" id="KW-0813">Transport</keyword>
<feature type="transmembrane region" description="Helical" evidence="10">
    <location>
        <begin position="698"/>
        <end position="719"/>
    </location>
</feature>
<reference evidence="12 13" key="1">
    <citation type="submission" date="2024-09" db="EMBL/GenBank/DDBJ databases">
        <title>Rethinking Asexuality: The Enigmatic Case of Functional Sexual Genes in Lepraria (Stereocaulaceae).</title>
        <authorList>
            <person name="Doellman M."/>
            <person name="Sun Y."/>
            <person name="Barcenas-Pena A."/>
            <person name="Lumbsch H.T."/>
            <person name="Grewe F."/>
        </authorList>
    </citation>
    <scope>NUCLEOTIDE SEQUENCE [LARGE SCALE GENOMIC DNA]</scope>
    <source>
        <strain evidence="12 13">Grewe 0041</strain>
    </source>
</reference>